<feature type="domain" description="AB hydrolase-1" evidence="1">
    <location>
        <begin position="75"/>
        <end position="330"/>
    </location>
</feature>
<dbReference type="EMBL" id="JACHIR010000001">
    <property type="protein sequence ID" value="MBB5891603.1"/>
    <property type="molecule type" value="Genomic_DNA"/>
</dbReference>
<organism evidence="2 3">
    <name type="scientific">Kutzneria kofuensis</name>
    <dbReference type="NCBI Taxonomy" id="103725"/>
    <lineage>
        <taxon>Bacteria</taxon>
        <taxon>Bacillati</taxon>
        <taxon>Actinomycetota</taxon>
        <taxon>Actinomycetes</taxon>
        <taxon>Pseudonocardiales</taxon>
        <taxon>Pseudonocardiaceae</taxon>
        <taxon>Kutzneria</taxon>
    </lineage>
</organism>
<dbReference type="Gene3D" id="3.40.50.1820">
    <property type="entry name" value="alpha/beta hydrolase"/>
    <property type="match status" value="1"/>
</dbReference>
<evidence type="ECO:0000313" key="3">
    <source>
        <dbReference type="Proteomes" id="UP000585638"/>
    </source>
</evidence>
<dbReference type="GO" id="GO:0016020">
    <property type="term" value="C:membrane"/>
    <property type="evidence" value="ECO:0007669"/>
    <property type="project" value="TreeGrafter"/>
</dbReference>
<keyword evidence="3" id="KW-1185">Reference proteome</keyword>
<dbReference type="PRINTS" id="PR00111">
    <property type="entry name" value="ABHYDROLASE"/>
</dbReference>
<accession>A0A7W9KG96</accession>
<dbReference type="InterPro" id="IPR029058">
    <property type="entry name" value="AB_hydrolase_fold"/>
</dbReference>
<name>A0A7W9KG96_9PSEU</name>
<evidence type="ECO:0000313" key="2">
    <source>
        <dbReference type="EMBL" id="MBB5891603.1"/>
    </source>
</evidence>
<dbReference type="Pfam" id="PF12697">
    <property type="entry name" value="Abhydrolase_6"/>
    <property type="match status" value="1"/>
</dbReference>
<dbReference type="InterPro" id="IPR000073">
    <property type="entry name" value="AB_hydrolase_1"/>
</dbReference>
<evidence type="ECO:0000259" key="1">
    <source>
        <dbReference type="Pfam" id="PF12697"/>
    </source>
</evidence>
<sequence>MTTVSSAAPLGAGIPLTLPTRPRTHALTSVPLSTAALPPLDLTIPPWPGEMMTSGDVTLHVRRTPGPSPTAPTAVFVHGLGGSSTNWTDLMGQLAGRVNGIAVDLPGFGRTPPPDGYDFSMATHTDTVVRFLAGLDGPVHLFGNSMGGAIALAVAAQRPDLVRSLTLVSPAVPDLRPDPRRCANPMMPLAFVPLIGNGVRRRLASMTPREQSLQILRLCFARPSVVPDHRVDEGVRETIERNGLPYYRAALAATTIGLIRSWLAPAHKSMWRVVPKVTAPSLVVWGTQDRLVSVRKAPRTAQLLQRGRLLVLPRVGHCAQIERPVTVARAVLGMWEALERDQW</sequence>
<dbReference type="AlphaFoldDB" id="A0A7W9KG96"/>
<dbReference type="Proteomes" id="UP000585638">
    <property type="component" value="Unassembled WGS sequence"/>
</dbReference>
<reference evidence="2 3" key="1">
    <citation type="submission" date="2020-08" db="EMBL/GenBank/DDBJ databases">
        <title>Sequencing the genomes of 1000 actinobacteria strains.</title>
        <authorList>
            <person name="Klenk H.-P."/>
        </authorList>
    </citation>
    <scope>NUCLEOTIDE SEQUENCE [LARGE SCALE GENOMIC DNA]</scope>
    <source>
        <strain evidence="2 3">DSM 43851</strain>
    </source>
</reference>
<dbReference type="GO" id="GO:0047372">
    <property type="term" value="F:monoacylglycerol lipase activity"/>
    <property type="evidence" value="ECO:0007669"/>
    <property type="project" value="TreeGrafter"/>
</dbReference>
<dbReference type="GO" id="GO:0046464">
    <property type="term" value="P:acylglycerol catabolic process"/>
    <property type="evidence" value="ECO:0007669"/>
    <property type="project" value="TreeGrafter"/>
</dbReference>
<dbReference type="PANTHER" id="PTHR43798:SF5">
    <property type="entry name" value="MONOACYLGLYCEROL LIPASE ABHD6"/>
    <property type="match status" value="1"/>
</dbReference>
<dbReference type="InterPro" id="IPR050266">
    <property type="entry name" value="AB_hydrolase_sf"/>
</dbReference>
<dbReference type="PANTHER" id="PTHR43798">
    <property type="entry name" value="MONOACYLGLYCEROL LIPASE"/>
    <property type="match status" value="1"/>
</dbReference>
<proteinExistence type="predicted"/>
<dbReference type="RefSeq" id="WP_184861826.1">
    <property type="nucleotide sequence ID" value="NZ_BAAAWY010000095.1"/>
</dbReference>
<protein>
    <submittedName>
        <fullName evidence="2">Pimeloyl-ACP methyl ester carboxylesterase</fullName>
    </submittedName>
</protein>
<gene>
    <name evidence="2" type="ORF">BJ998_002799</name>
</gene>
<dbReference type="SUPFAM" id="SSF53474">
    <property type="entry name" value="alpha/beta-Hydrolases"/>
    <property type="match status" value="1"/>
</dbReference>
<comment type="caution">
    <text evidence="2">The sequence shown here is derived from an EMBL/GenBank/DDBJ whole genome shotgun (WGS) entry which is preliminary data.</text>
</comment>